<comment type="caution">
    <text evidence="7">The sequence shown here is derived from an EMBL/GenBank/DDBJ whole genome shotgun (WGS) entry which is preliminary data.</text>
</comment>
<dbReference type="CDD" id="cd20294">
    <property type="entry name" value="cupin_KduI_N"/>
    <property type="match status" value="1"/>
</dbReference>
<keyword evidence="8" id="KW-1185">Reference proteome</keyword>
<reference evidence="7" key="1">
    <citation type="submission" date="2021-01" db="EMBL/GenBank/DDBJ databases">
        <title>Whole genome shotgun sequence of Virgisporangium aurantiacum NBRC 16421.</title>
        <authorList>
            <person name="Komaki H."/>
            <person name="Tamura T."/>
        </authorList>
    </citation>
    <scope>NUCLEOTIDE SEQUENCE</scope>
    <source>
        <strain evidence="7">NBRC 16421</strain>
    </source>
</reference>
<dbReference type="GO" id="GO:0019698">
    <property type="term" value="P:D-galacturonate catabolic process"/>
    <property type="evidence" value="ECO:0007669"/>
    <property type="project" value="TreeGrafter"/>
</dbReference>
<feature type="binding site" evidence="6">
    <location>
        <position position="198"/>
    </location>
    <ligand>
        <name>Zn(2+)</name>
        <dbReference type="ChEBI" id="CHEBI:29105"/>
    </ligand>
</feature>
<evidence type="ECO:0000256" key="5">
    <source>
        <dbReference type="ARBA" id="ARBA00023235"/>
    </source>
</evidence>
<protein>
    <recommendedName>
        <fullName evidence="6">4-deoxy-L-threo-5-hexosulose-uronate ketol-isomerase</fullName>
        <ecNumber evidence="6">5.3.1.17</ecNumber>
    </recommendedName>
    <alternativeName>
        <fullName evidence="6">5-keto-4-deoxyuronate isomerase</fullName>
    </alternativeName>
    <alternativeName>
        <fullName evidence="6">DKI isomerase</fullName>
    </alternativeName>
</protein>
<dbReference type="InterPro" id="IPR007045">
    <property type="entry name" value="KduI"/>
</dbReference>
<evidence type="ECO:0000256" key="6">
    <source>
        <dbReference type="HAMAP-Rule" id="MF_00687"/>
    </source>
</evidence>
<feature type="binding site" evidence="6">
    <location>
        <position position="191"/>
    </location>
    <ligand>
        <name>Zn(2+)</name>
        <dbReference type="ChEBI" id="CHEBI:29105"/>
    </ligand>
</feature>
<name>A0A8J3ZG80_9ACTN</name>
<dbReference type="Gene3D" id="2.60.120.520">
    <property type="entry name" value="pectin degrading enzyme 5-keto 4- deoxyuronate isomerase, domain 1"/>
    <property type="match status" value="1"/>
</dbReference>
<dbReference type="Gene3D" id="2.60.120.10">
    <property type="entry name" value="Jelly Rolls"/>
    <property type="match status" value="1"/>
</dbReference>
<evidence type="ECO:0000256" key="2">
    <source>
        <dbReference type="ARBA" id="ARBA00008086"/>
    </source>
</evidence>
<organism evidence="7 8">
    <name type="scientific">Virgisporangium aurantiacum</name>
    <dbReference type="NCBI Taxonomy" id="175570"/>
    <lineage>
        <taxon>Bacteria</taxon>
        <taxon>Bacillati</taxon>
        <taxon>Actinomycetota</taxon>
        <taxon>Actinomycetes</taxon>
        <taxon>Micromonosporales</taxon>
        <taxon>Micromonosporaceae</taxon>
        <taxon>Virgisporangium</taxon>
    </lineage>
</organism>
<dbReference type="PANTHER" id="PTHR38461:SF1">
    <property type="entry name" value="4-DEOXY-L-THREO-5-HEXOSULOSE-URONATE KETOL-ISOMERASE"/>
    <property type="match status" value="1"/>
</dbReference>
<dbReference type="Pfam" id="PF04962">
    <property type="entry name" value="KduI"/>
    <property type="match status" value="1"/>
</dbReference>
<comment type="pathway">
    <text evidence="6">Glycan metabolism; pectin degradation; 2-dehydro-3-deoxy-D-gluconate from pectin: step 4/5.</text>
</comment>
<dbReference type="InterPro" id="IPR027449">
    <property type="entry name" value="KduI_N"/>
</dbReference>
<feature type="binding site" evidence="6">
    <location>
        <position position="193"/>
    </location>
    <ligand>
        <name>Zn(2+)</name>
        <dbReference type="ChEBI" id="CHEBI:29105"/>
    </ligand>
</feature>
<dbReference type="InterPro" id="IPR021120">
    <property type="entry name" value="KduI/IolB_isomerase"/>
</dbReference>
<dbReference type="EMBL" id="BOPG01000059">
    <property type="protein sequence ID" value="GIJ60773.1"/>
    <property type="molecule type" value="Genomic_DNA"/>
</dbReference>
<dbReference type="RefSeq" id="WP_204005354.1">
    <property type="nucleotide sequence ID" value="NZ_BOPG01000059.1"/>
</dbReference>
<dbReference type="PANTHER" id="PTHR38461">
    <property type="entry name" value="4-DEOXY-L-THREO-5-HEXOSULOSE-URONATE KETOL-ISOMERASE"/>
    <property type="match status" value="1"/>
</dbReference>
<dbReference type="HAMAP" id="MF_00687">
    <property type="entry name" value="KduI"/>
    <property type="match status" value="1"/>
</dbReference>
<comment type="similarity">
    <text evidence="2 6">Belongs to the KduI family.</text>
</comment>
<dbReference type="GO" id="GO:0045490">
    <property type="term" value="P:pectin catabolic process"/>
    <property type="evidence" value="ECO:0007669"/>
    <property type="project" value="UniProtKB-UniRule"/>
</dbReference>
<dbReference type="GO" id="GO:0042840">
    <property type="term" value="P:D-glucuronate catabolic process"/>
    <property type="evidence" value="ECO:0007669"/>
    <property type="project" value="TreeGrafter"/>
</dbReference>
<dbReference type="InterPro" id="IPR011051">
    <property type="entry name" value="RmlC_Cupin_sf"/>
</dbReference>
<comment type="cofactor">
    <cofactor evidence="6">
        <name>Zn(2+)</name>
        <dbReference type="ChEBI" id="CHEBI:29105"/>
    </cofactor>
    <text evidence="6">Binds 1 zinc ion per subunit.</text>
</comment>
<keyword evidence="5 6" id="KW-0413">Isomerase</keyword>
<proteinExistence type="inferred from homology"/>
<evidence type="ECO:0000313" key="7">
    <source>
        <dbReference type="EMBL" id="GIJ60773.1"/>
    </source>
</evidence>
<dbReference type="GO" id="GO:0008697">
    <property type="term" value="F:4-deoxy-L-threo-5-hexosulose-uronate ketol-isomerase activity"/>
    <property type="evidence" value="ECO:0007669"/>
    <property type="project" value="UniProtKB-UniRule"/>
</dbReference>
<evidence type="ECO:0000256" key="1">
    <source>
        <dbReference type="ARBA" id="ARBA00000552"/>
    </source>
</evidence>
<dbReference type="NCBIfam" id="NF002091">
    <property type="entry name" value="PRK00924.1"/>
    <property type="match status" value="1"/>
</dbReference>
<feature type="binding site" evidence="6">
    <location>
        <position position="240"/>
    </location>
    <ligand>
        <name>Zn(2+)</name>
        <dbReference type="ChEBI" id="CHEBI:29105"/>
    </ligand>
</feature>
<comment type="function">
    <text evidence="6">Catalyzes the isomerization of 5-dehydro-4-deoxy-D-glucuronate to 3-deoxy-D-glycero-2,5-hexodiulosonate.</text>
</comment>
<gene>
    <name evidence="6 7" type="primary">kduI</name>
    <name evidence="7" type="ORF">Vau01_082890</name>
</gene>
<evidence type="ECO:0000313" key="8">
    <source>
        <dbReference type="Proteomes" id="UP000612585"/>
    </source>
</evidence>
<keyword evidence="3 6" id="KW-0479">Metal-binding</keyword>
<accession>A0A8J3ZG80</accession>
<dbReference type="CDD" id="cd20491">
    <property type="entry name" value="cupin_KduI_C"/>
    <property type="match status" value="1"/>
</dbReference>
<sequence>MEVRHATAPSEVPTLDTTGLRARFLVEDLFAGPGIRLTYSHHDRLVVGGVVVGDAPVDLPAPAPLRASAFLDRRELGVVNVGTADAAVEVDGRSFSLAARECLYVGRGARVVRFSGDGARLYLVSTAAHAVHPTRRAALADATPVKLGSVSGSNERTIYKYIHADGIRSCQLVLGVTVLADGSMWNTMPCHTHDRRTEVYCYFDLPPEHRVVHLMGRPDETRNLIVADGEAVISPPWSVHCGFGTHSYSFVWAMGGENQAYDDLEPVDVRDLR</sequence>
<evidence type="ECO:0000256" key="4">
    <source>
        <dbReference type="ARBA" id="ARBA00022833"/>
    </source>
</evidence>
<dbReference type="EC" id="5.3.1.17" evidence="6"/>
<dbReference type="InterPro" id="IPR014710">
    <property type="entry name" value="RmlC-like_jellyroll"/>
</dbReference>
<dbReference type="AlphaFoldDB" id="A0A8J3ZG80"/>
<comment type="catalytic activity">
    <reaction evidence="1 6">
        <text>5-dehydro-4-deoxy-D-glucuronate = 3-deoxy-D-glycero-2,5-hexodiulosonate</text>
        <dbReference type="Rhea" id="RHEA:23896"/>
        <dbReference type="ChEBI" id="CHEBI:17117"/>
        <dbReference type="ChEBI" id="CHEBI:29071"/>
        <dbReference type="EC" id="5.3.1.17"/>
    </reaction>
</comment>
<dbReference type="UniPathway" id="UPA00545">
    <property type="reaction ID" value="UER00826"/>
</dbReference>
<dbReference type="SUPFAM" id="SSF51182">
    <property type="entry name" value="RmlC-like cupins"/>
    <property type="match status" value="1"/>
</dbReference>
<dbReference type="Proteomes" id="UP000612585">
    <property type="component" value="Unassembled WGS sequence"/>
</dbReference>
<keyword evidence="4 6" id="KW-0862">Zinc</keyword>
<dbReference type="GO" id="GO:0008270">
    <property type="term" value="F:zinc ion binding"/>
    <property type="evidence" value="ECO:0007669"/>
    <property type="project" value="UniProtKB-UniRule"/>
</dbReference>
<evidence type="ECO:0000256" key="3">
    <source>
        <dbReference type="ARBA" id="ARBA00022723"/>
    </source>
</evidence>